<comment type="caution">
    <text evidence="2">The sequence shown here is derived from an EMBL/GenBank/DDBJ whole genome shotgun (WGS) entry which is preliminary data.</text>
</comment>
<keyword evidence="3" id="KW-1185">Reference proteome</keyword>
<accession>A0A8H6JWE4</accession>
<protein>
    <recommendedName>
        <fullName evidence="1">Heterokaryon incompatibility domain-containing protein</fullName>
    </recommendedName>
</protein>
<dbReference type="AlphaFoldDB" id="A0A8H6JWE4"/>
<dbReference type="Pfam" id="PF06985">
    <property type="entry name" value="HET"/>
    <property type="match status" value="1"/>
</dbReference>
<feature type="domain" description="Heterokaryon incompatibility" evidence="1">
    <location>
        <begin position="33"/>
        <end position="104"/>
    </location>
</feature>
<dbReference type="PANTHER" id="PTHR24148:SF64">
    <property type="entry name" value="HETEROKARYON INCOMPATIBILITY DOMAIN-CONTAINING PROTEIN"/>
    <property type="match status" value="1"/>
</dbReference>
<gene>
    <name evidence="2" type="ORF">CPLU01_12721</name>
</gene>
<reference evidence="2" key="1">
    <citation type="journal article" date="2020" name="Phytopathology">
        <title>Genome Sequence Resources of Colletotrichum truncatum, C. plurivorum, C. musicola, and C. sojae: Four Species Pathogenic to Soybean (Glycine max).</title>
        <authorList>
            <person name="Rogerio F."/>
            <person name="Boufleur T.R."/>
            <person name="Ciampi-Guillardi M."/>
            <person name="Sukno S.A."/>
            <person name="Thon M.R."/>
            <person name="Massola Junior N.S."/>
            <person name="Baroncelli R."/>
        </authorList>
    </citation>
    <scope>NUCLEOTIDE SEQUENCE</scope>
    <source>
        <strain evidence="2">LFN00145</strain>
    </source>
</reference>
<proteinExistence type="predicted"/>
<organism evidence="2 3">
    <name type="scientific">Colletotrichum plurivorum</name>
    <dbReference type="NCBI Taxonomy" id="2175906"/>
    <lineage>
        <taxon>Eukaryota</taxon>
        <taxon>Fungi</taxon>
        <taxon>Dikarya</taxon>
        <taxon>Ascomycota</taxon>
        <taxon>Pezizomycotina</taxon>
        <taxon>Sordariomycetes</taxon>
        <taxon>Hypocreomycetidae</taxon>
        <taxon>Glomerellales</taxon>
        <taxon>Glomerellaceae</taxon>
        <taxon>Colletotrichum</taxon>
        <taxon>Colletotrichum orchidearum species complex</taxon>
    </lineage>
</organism>
<name>A0A8H6JWE4_9PEZI</name>
<sequence>MATQIPIRNNLFRALLRLRRCGSGARPVALWDDRVYNRASNVCIWLGEGDDEGRSDKAMGFVADIMDFAVLERYARDKRQAEKWYALSELMRDRWFSRRWVVQEIALARDATVHCGGSVVHWSDFSDAVALLVSNQENIRSLFEPSEWREGHNTLGDVESFGAAILLEATSNLFLRNADGNVKRPVKTVEALVTSLTTFDASDPRDLIYSVVAIASDTSHHLWDTRPNPASPFELTADYKQSDISVYKTFTEFCVLTSKSLDIICRPWAMPRRVFGRKGRYMPSWIPMLSASEFGAPEETYSGRKNGDGLVGPAGSPIYRASGSRRDIADADTSDVKFLSGKEDDVLLAKGVLLGRISQVSQRTTGGVILRESLRMGGWRGTEAGGHSVPDPVWRTLVADRGRDGRMAPPWYQRACLRCLEVADRFNNGDLNIGELLQGNSQMLRECLVRVRDVTWNRRFFLAWGEGANYEKEYGLCPPGANVGDLICILFGCSVPVVLGQMSDGYVTLVGEAYVHGKMDGEAIEGLGENGALNVEEFRIR</sequence>
<evidence type="ECO:0000313" key="2">
    <source>
        <dbReference type="EMBL" id="KAF6820632.1"/>
    </source>
</evidence>
<dbReference type="InterPro" id="IPR052895">
    <property type="entry name" value="HetReg/Transcr_Mod"/>
</dbReference>
<dbReference type="InterPro" id="IPR010730">
    <property type="entry name" value="HET"/>
</dbReference>
<dbReference type="EMBL" id="WIGO01000269">
    <property type="protein sequence ID" value="KAF6820632.1"/>
    <property type="molecule type" value="Genomic_DNA"/>
</dbReference>
<evidence type="ECO:0000259" key="1">
    <source>
        <dbReference type="Pfam" id="PF06985"/>
    </source>
</evidence>
<dbReference type="Proteomes" id="UP000654918">
    <property type="component" value="Unassembled WGS sequence"/>
</dbReference>
<dbReference type="PANTHER" id="PTHR24148">
    <property type="entry name" value="ANKYRIN REPEAT DOMAIN-CONTAINING PROTEIN 39 HOMOLOG-RELATED"/>
    <property type="match status" value="1"/>
</dbReference>
<evidence type="ECO:0000313" key="3">
    <source>
        <dbReference type="Proteomes" id="UP000654918"/>
    </source>
</evidence>